<dbReference type="RefSeq" id="YP_007354209.1">
    <property type="nucleotide sequence ID" value="NC_020104.1"/>
</dbReference>
<feature type="region of interest" description="Disordered" evidence="1">
    <location>
        <begin position="114"/>
        <end position="137"/>
    </location>
</feature>
<reference evidence="2 3" key="1">
    <citation type="journal article" date="2012" name="Genome Biol. Evol.">
        <title>Related Giant Viruses in Distant Locations and Different Habitats: Acanthamoeba polyphaga moumouvirus Represents a Third Lineage of the Mimiviridae That Is Close to the Megavirus Lineage.</title>
        <authorList>
            <person name="Yoosuf N."/>
            <person name="Yutin N."/>
            <person name="Colson P."/>
            <person name="Shabalina S.A."/>
            <person name="Pagnier I."/>
            <person name="Robert C."/>
            <person name="Azza S."/>
            <person name="Klose T."/>
            <person name="Wong J."/>
            <person name="Rossmann M.G."/>
            <person name="La Scola B."/>
            <person name="Raoult D."/>
            <person name="Koonin E.V."/>
        </authorList>
    </citation>
    <scope>NUCLEOTIDE SEQUENCE [LARGE SCALE GENOMIC DNA]</scope>
    <source>
        <strain evidence="2 3">M10A</strain>
    </source>
</reference>
<proteinExistence type="predicted"/>
<accession>L7RCN6</accession>
<dbReference type="OrthoDB" id="36997at10239"/>
<protein>
    <submittedName>
        <fullName evidence="2">Uncharacterized protein</fullName>
    </submittedName>
</protein>
<dbReference type="GeneID" id="14445321"/>
<keyword evidence="3" id="KW-1185">Reference proteome</keyword>
<dbReference type="Proteomes" id="UP000201640">
    <property type="component" value="Segment"/>
</dbReference>
<gene>
    <name evidence="2" type="ORF">Moumou_00229</name>
</gene>
<dbReference type="EMBL" id="JX962719">
    <property type="protein sequence ID" value="AGC01773.1"/>
    <property type="molecule type" value="Genomic_DNA"/>
</dbReference>
<sequence length="151" mass="18070">MDNKDINAFFADKFIIFKLLESRGCLNLDNNDDIKTEYELFRDLYEPEENIISEKENIYVPHNYHYISEQEKINHAKKYNMTLNEFEEKYVNNSISPVNNITFKVERCDSENSTNLKNDIENMNYSDSSENDEKENKQIDPEFLQLIKNIY</sequence>
<evidence type="ECO:0000313" key="2">
    <source>
        <dbReference type="EMBL" id="AGC01773.1"/>
    </source>
</evidence>
<feature type="compositionally biased region" description="Polar residues" evidence="1">
    <location>
        <begin position="114"/>
        <end position="128"/>
    </location>
</feature>
<evidence type="ECO:0000313" key="3">
    <source>
        <dbReference type="Proteomes" id="UP000201640"/>
    </source>
</evidence>
<dbReference type="KEGG" id="vg:14445321"/>
<organism evidence="2 3">
    <name type="scientific">Acanthamoeba polyphaga moumouvirus</name>
    <dbReference type="NCBI Taxonomy" id="1269028"/>
    <lineage>
        <taxon>Viruses</taxon>
        <taxon>Varidnaviria</taxon>
        <taxon>Bamfordvirae</taxon>
        <taxon>Nucleocytoviricota</taxon>
        <taxon>Megaviricetes</taxon>
        <taxon>Imitervirales</taxon>
        <taxon>Mimiviridae</taxon>
        <taxon>Megamimivirinae</taxon>
        <taxon>Moumouvirus</taxon>
    </lineage>
</organism>
<evidence type="ECO:0000256" key="1">
    <source>
        <dbReference type="SAM" id="MobiDB-lite"/>
    </source>
</evidence>
<name>L7RCN6_9VIRU</name>